<protein>
    <recommendedName>
        <fullName evidence="10">CCA-adding enzyme</fullName>
        <ecNumber evidence="10">2.7.7.72</ecNumber>
    </recommendedName>
    <alternativeName>
        <fullName evidence="10">CCA tRNA nucleotidyltransferase</fullName>
    </alternativeName>
    <alternativeName>
        <fullName evidence="10">tRNA CCA-pyrophosphorylase</fullName>
    </alternativeName>
    <alternativeName>
        <fullName evidence="10">tRNA adenylyl-/cytidylyl- transferase</fullName>
    </alternativeName>
    <alternativeName>
        <fullName evidence="10">tRNA nucleotidyltransferase</fullName>
    </alternativeName>
    <alternativeName>
        <fullName evidence="10">tRNA-NT</fullName>
    </alternativeName>
</protein>
<dbReference type="GO" id="GO:0001680">
    <property type="term" value="P:tRNA 3'-terminal CCA addition"/>
    <property type="evidence" value="ECO:0007669"/>
    <property type="project" value="UniProtKB-UniRule"/>
</dbReference>
<feature type="binding site" evidence="10">
    <location>
        <position position="148"/>
    </location>
    <ligand>
        <name>CTP</name>
        <dbReference type="ChEBI" id="CHEBI:37563"/>
    </ligand>
</feature>
<dbReference type="SUPFAM" id="SSF81301">
    <property type="entry name" value="Nucleotidyltransferase"/>
    <property type="match status" value="1"/>
</dbReference>
<comment type="subunit">
    <text evidence="10">Homodimer.</text>
</comment>
<evidence type="ECO:0000256" key="9">
    <source>
        <dbReference type="ARBA" id="ARBA00022884"/>
    </source>
</evidence>
<feature type="binding site" evidence="10">
    <location>
        <position position="59"/>
    </location>
    <ligand>
        <name>ATP</name>
        <dbReference type="ChEBI" id="CHEBI:30616"/>
    </ligand>
</feature>
<comment type="similarity">
    <text evidence="10">Belongs to the tRNA nucleotidyltransferase/poly(A) polymerase family. Archaeal CCA-adding enzyme subfamily.</text>
</comment>
<organism evidence="14 15">
    <name type="scientific">Methanolobus zinderi</name>
    <dbReference type="NCBI Taxonomy" id="536044"/>
    <lineage>
        <taxon>Archaea</taxon>
        <taxon>Methanobacteriati</taxon>
        <taxon>Methanobacteriota</taxon>
        <taxon>Stenosarchaea group</taxon>
        <taxon>Methanomicrobia</taxon>
        <taxon>Methanosarcinales</taxon>
        <taxon>Methanosarcinaceae</taxon>
        <taxon>Methanolobus</taxon>
    </lineage>
</organism>
<dbReference type="PANTHER" id="PTHR39643:SF1">
    <property type="entry name" value="CCA-ADDING ENZYME"/>
    <property type="match status" value="1"/>
</dbReference>
<dbReference type="SUPFAM" id="SSF81631">
    <property type="entry name" value="PAP/OAS1 substrate-binding domain"/>
    <property type="match status" value="1"/>
</dbReference>
<accession>A0A7D5I3C3</accession>
<evidence type="ECO:0000256" key="4">
    <source>
        <dbReference type="ARBA" id="ARBA00022723"/>
    </source>
</evidence>
<feature type="domain" description="Polymerase nucleotidyl transferase" evidence="11">
    <location>
        <begin position="51"/>
        <end position="148"/>
    </location>
</feature>
<dbReference type="GO" id="GO:0004810">
    <property type="term" value="F:CCA tRNA nucleotidyltransferase activity"/>
    <property type="evidence" value="ECO:0007669"/>
    <property type="project" value="UniProtKB-UniRule"/>
</dbReference>
<name>A0A7D5I3C3_9EURY</name>
<feature type="binding site" evidence="10">
    <location>
        <position position="148"/>
    </location>
    <ligand>
        <name>ATP</name>
        <dbReference type="ChEBI" id="CHEBI:30616"/>
    </ligand>
</feature>
<feature type="binding site" evidence="10">
    <location>
        <position position="73"/>
    </location>
    <ligand>
        <name>Mg(2+)</name>
        <dbReference type="ChEBI" id="CHEBI:18420"/>
    </ligand>
</feature>
<dbReference type="PANTHER" id="PTHR39643">
    <property type="entry name" value="CCA-ADDING ENZYME"/>
    <property type="match status" value="1"/>
</dbReference>
<feature type="domain" description="tRNA nucleotidyltransferase substrate binding" evidence="12">
    <location>
        <begin position="161"/>
        <end position="271"/>
    </location>
</feature>
<feature type="binding site" evidence="10">
    <location>
        <position position="62"/>
    </location>
    <ligand>
        <name>ATP</name>
        <dbReference type="ChEBI" id="CHEBI:30616"/>
    </ligand>
</feature>
<evidence type="ECO:0000256" key="1">
    <source>
        <dbReference type="ARBA" id="ARBA00022679"/>
    </source>
</evidence>
<evidence type="ECO:0000259" key="12">
    <source>
        <dbReference type="Pfam" id="PF09249"/>
    </source>
</evidence>
<comment type="cofactor">
    <cofactor evidence="10">
        <name>Mg(2+)</name>
        <dbReference type="ChEBI" id="CHEBI:18420"/>
    </cofactor>
</comment>
<dbReference type="InterPro" id="IPR048833">
    <property type="entry name" value="CAA_C"/>
</dbReference>
<evidence type="ECO:0000256" key="6">
    <source>
        <dbReference type="ARBA" id="ARBA00022800"/>
    </source>
</evidence>
<feature type="binding site" evidence="10">
    <location>
        <position position="167"/>
    </location>
    <ligand>
        <name>CTP</name>
        <dbReference type="ChEBI" id="CHEBI:37563"/>
    </ligand>
</feature>
<evidence type="ECO:0000313" key="14">
    <source>
        <dbReference type="EMBL" id="QLC49268.1"/>
    </source>
</evidence>
<dbReference type="GO" id="GO:0000287">
    <property type="term" value="F:magnesium ion binding"/>
    <property type="evidence" value="ECO:0007669"/>
    <property type="project" value="UniProtKB-UniRule"/>
</dbReference>
<evidence type="ECO:0000313" key="15">
    <source>
        <dbReference type="Proteomes" id="UP000509594"/>
    </source>
</evidence>
<keyword evidence="9 10" id="KW-0694">RNA-binding</keyword>
<feature type="binding site" evidence="10">
    <location>
        <position position="62"/>
    </location>
    <ligand>
        <name>CTP</name>
        <dbReference type="ChEBI" id="CHEBI:37563"/>
    </ligand>
</feature>
<dbReference type="Pfam" id="PF21133">
    <property type="entry name" value="CAA_C"/>
    <property type="match status" value="1"/>
</dbReference>
<dbReference type="SUPFAM" id="SSF55003">
    <property type="entry name" value="PAP/Archaeal CCA-adding enzyme, C-terminal domain"/>
    <property type="match status" value="1"/>
</dbReference>
<comment type="miscellaneous">
    <text evidence="10">A single active site specifically recognizes both ATP and CTP and is responsible for their addition.</text>
</comment>
<dbReference type="EC" id="2.7.7.72" evidence="10"/>
<dbReference type="RefSeq" id="WP_176964331.1">
    <property type="nucleotide sequence ID" value="NZ_CP058215.1"/>
</dbReference>
<keyword evidence="15" id="KW-1185">Reference proteome</keyword>
<dbReference type="Proteomes" id="UP000509594">
    <property type="component" value="Chromosome"/>
</dbReference>
<dbReference type="GO" id="GO:0042245">
    <property type="term" value="P:RNA repair"/>
    <property type="evidence" value="ECO:0007669"/>
    <property type="project" value="UniProtKB-KW"/>
</dbReference>
<feature type="binding site" evidence="10">
    <location>
        <position position="71"/>
    </location>
    <ligand>
        <name>Mg(2+)</name>
        <dbReference type="ChEBI" id="CHEBI:18420"/>
    </ligand>
</feature>
<dbReference type="PIRSF" id="PIRSF005335">
    <property type="entry name" value="CCA_arch"/>
    <property type="match status" value="1"/>
</dbReference>
<dbReference type="Gene3D" id="1.10.1410.30">
    <property type="entry name" value="CCA tRNA nucleotidyltransferase, domain 2"/>
    <property type="match status" value="1"/>
</dbReference>
<gene>
    <name evidence="10" type="primary">cca</name>
    <name evidence="14" type="ORF">HWN40_02810</name>
</gene>
<dbReference type="AlphaFoldDB" id="A0A7D5I3C3"/>
<dbReference type="Gene3D" id="3.30.460.10">
    <property type="entry name" value="Beta Polymerase, domain 2"/>
    <property type="match status" value="1"/>
</dbReference>
<comment type="function">
    <text evidence="10">Catalyzes the addition and repair of the essential 3'-terminal CCA sequence in tRNAs without using a nucleic acid template. Adds these three nucleotides in the order of C, C, and A to the tRNA nucleotide-73, using CTP and ATP as substrates and producing inorganic pyrophosphate. tRNA 3'-terminal CCA addition is required both for tRNA processing and repair. Also involved in tRNA surveillance by mediating tandem CCA addition to generate a CCACCA at the 3' terminus of unstable tRNAs. While stable tRNAs receive only 3'-terminal CCA, unstable tRNAs are marked with CCACCA and rapidly degraded.</text>
</comment>
<keyword evidence="1 10" id="KW-0808">Transferase</keyword>
<evidence type="ECO:0000256" key="10">
    <source>
        <dbReference type="HAMAP-Rule" id="MF_01264"/>
    </source>
</evidence>
<dbReference type="GO" id="GO:0005524">
    <property type="term" value="F:ATP binding"/>
    <property type="evidence" value="ECO:0007669"/>
    <property type="project" value="UniProtKB-UniRule"/>
</dbReference>
<keyword evidence="3 10" id="KW-0548">Nucleotidyltransferase</keyword>
<comment type="catalytic activity">
    <reaction evidence="10">
        <text>a tRNA with a 3' CCA end + 2 CTP + ATP = a tRNA with a 3' CCACCA end + 3 diphosphate</text>
        <dbReference type="Rhea" id="RHEA:76235"/>
        <dbReference type="Rhea" id="RHEA-COMP:10468"/>
        <dbReference type="Rhea" id="RHEA-COMP:18655"/>
        <dbReference type="ChEBI" id="CHEBI:30616"/>
        <dbReference type="ChEBI" id="CHEBI:33019"/>
        <dbReference type="ChEBI" id="CHEBI:37563"/>
        <dbReference type="ChEBI" id="CHEBI:83071"/>
        <dbReference type="ChEBI" id="CHEBI:195187"/>
    </reaction>
</comment>
<evidence type="ECO:0000256" key="5">
    <source>
        <dbReference type="ARBA" id="ARBA00022741"/>
    </source>
</evidence>
<keyword evidence="5 10" id="KW-0547">Nucleotide-binding</keyword>
<evidence type="ECO:0000256" key="7">
    <source>
        <dbReference type="ARBA" id="ARBA00022840"/>
    </source>
</evidence>
<dbReference type="Pfam" id="PF01909">
    <property type="entry name" value="NTP_transf_2"/>
    <property type="match status" value="1"/>
</dbReference>
<dbReference type="Gene3D" id="3.30.70.590">
    <property type="entry name" value="Poly(A) polymerase predicted RNA binding domain"/>
    <property type="match status" value="1"/>
</dbReference>
<dbReference type="InterPro" id="IPR008229">
    <property type="entry name" value="CCA-adding_arc"/>
</dbReference>
<dbReference type="InterPro" id="IPR002934">
    <property type="entry name" value="Polymerase_NTP_transf_dom"/>
</dbReference>
<dbReference type="NCBIfam" id="TIGR03671">
    <property type="entry name" value="cca_archaeal"/>
    <property type="match status" value="1"/>
</dbReference>
<evidence type="ECO:0000256" key="8">
    <source>
        <dbReference type="ARBA" id="ARBA00022842"/>
    </source>
</evidence>
<keyword evidence="7 10" id="KW-0067">ATP-binding</keyword>
<dbReference type="InterPro" id="IPR011068">
    <property type="entry name" value="NuclTrfase_I-like_C"/>
</dbReference>
<dbReference type="GeneID" id="55820571"/>
<feature type="binding site" evidence="10">
    <location>
        <position position="167"/>
    </location>
    <ligand>
        <name>ATP</name>
        <dbReference type="ChEBI" id="CHEBI:30616"/>
    </ligand>
</feature>
<feature type="binding site" evidence="10">
    <location>
        <position position="59"/>
    </location>
    <ligand>
        <name>CTP</name>
        <dbReference type="ChEBI" id="CHEBI:37563"/>
    </ligand>
</feature>
<dbReference type="InterPro" id="IPR006116">
    <property type="entry name" value="NT_2-5OAS_ClassI-CCAase"/>
</dbReference>
<feature type="domain" description="CCA-adding enzyme C-terminal" evidence="13">
    <location>
        <begin position="290"/>
        <end position="433"/>
    </location>
</feature>
<dbReference type="HAMAP" id="MF_01264">
    <property type="entry name" value="CCA_arch"/>
    <property type="match status" value="1"/>
</dbReference>
<evidence type="ECO:0000259" key="11">
    <source>
        <dbReference type="Pfam" id="PF01909"/>
    </source>
</evidence>
<keyword evidence="4 10" id="KW-0479">Metal-binding</keyword>
<dbReference type="InterPro" id="IPR043519">
    <property type="entry name" value="NT_sf"/>
</dbReference>
<proteinExistence type="inferred from homology"/>
<dbReference type="OrthoDB" id="7378at2157"/>
<feature type="binding site" evidence="10">
    <location>
        <position position="125"/>
    </location>
    <ligand>
        <name>Mg(2+)</name>
        <dbReference type="ChEBI" id="CHEBI:18420"/>
    </ligand>
</feature>
<evidence type="ECO:0000256" key="2">
    <source>
        <dbReference type="ARBA" id="ARBA00022694"/>
    </source>
</evidence>
<keyword evidence="2 10" id="KW-0819">tRNA processing</keyword>
<dbReference type="KEGG" id="mzi:HWN40_02810"/>
<keyword evidence="8 10" id="KW-0460">Magnesium</keyword>
<reference evidence="14 15" key="1">
    <citation type="submission" date="2020-06" db="EMBL/GenBank/DDBJ databases">
        <title>Methanolobus halotolerans sp. nov., isolated from a saline lake Tus in Siberia.</title>
        <authorList>
            <person name="Shen Y."/>
            <person name="Chen S.-C."/>
            <person name="Lai M.-C."/>
            <person name="Huang H.-H."/>
            <person name="Chiu H.-H."/>
            <person name="Tang S.-L."/>
            <person name="Rogozin D.Y."/>
            <person name="Degermendzhy A.G."/>
        </authorList>
    </citation>
    <scope>NUCLEOTIDE SEQUENCE [LARGE SCALE GENOMIC DNA]</scope>
    <source>
        <strain evidence="14 15">DSM 21339</strain>
    </source>
</reference>
<dbReference type="Gene3D" id="3.30.70.1550">
    <property type="entry name" value="Archaeal tRNA CCA-adding enzyme catalytic domain"/>
    <property type="match status" value="1"/>
</dbReference>
<dbReference type="InterPro" id="IPR015329">
    <property type="entry name" value="tRNA_NucTransf2"/>
</dbReference>
<dbReference type="CDD" id="cd05400">
    <property type="entry name" value="NT_2-5OAS_ClassI-CCAase"/>
    <property type="match status" value="1"/>
</dbReference>
<sequence length="458" mass="51961">MTAADKPGEDIQKEVLKKIKPSDEEKRKLFMVVDELLEKATDTARKMDIDIGRAMLVGSAARGTWISGTHDLDIFISFPEETSREELEESGLLISREIAKDAEAFEERYAEHPYLNMRYRGFDVDLVPCFAVNSASCIKSAVDRTPFHNSFVKEHIDELQDEVLLLKQLMKGTGVYGSELRTQGFSGYLAELLIIHYGSFKDVVSDACEWKPGMVIDLLGHGTAKHEEPLVVVDPTDPGRNVAAALSVDKFARFIEICRSYLDRPSLEFFFPKPQKPLNDDEISGIIEERGSSFLAIVFKTPDLVEDVLYPQLDKMEISVKALLEQYEFTVINSGTWSGEDSVVVIELLSSALPLVKKHHGPPIWVRDHSQGFRSKYEGADETFALYIEDGRYVADIRRKFPTAREVLENRLTDCSMGKQLSKAVKKEHMILENKQLCNIRDADFRVFMRKWQKNGIP</sequence>
<dbReference type="Pfam" id="PF09249">
    <property type="entry name" value="tRNA_NucTransf2"/>
    <property type="match status" value="1"/>
</dbReference>
<comment type="catalytic activity">
    <reaction evidence="10">
        <text>a tRNA precursor + 2 CTP + ATP = a tRNA with a 3' CCA end + 3 diphosphate</text>
        <dbReference type="Rhea" id="RHEA:14433"/>
        <dbReference type="Rhea" id="RHEA-COMP:10465"/>
        <dbReference type="Rhea" id="RHEA-COMP:10468"/>
        <dbReference type="ChEBI" id="CHEBI:30616"/>
        <dbReference type="ChEBI" id="CHEBI:33019"/>
        <dbReference type="ChEBI" id="CHEBI:37563"/>
        <dbReference type="ChEBI" id="CHEBI:74896"/>
        <dbReference type="ChEBI" id="CHEBI:83071"/>
        <dbReference type="EC" id="2.7.7.72"/>
    </reaction>
</comment>
<dbReference type="GO" id="GO:0000049">
    <property type="term" value="F:tRNA binding"/>
    <property type="evidence" value="ECO:0007669"/>
    <property type="project" value="UniProtKB-UniRule"/>
</dbReference>
<evidence type="ECO:0000259" key="13">
    <source>
        <dbReference type="Pfam" id="PF21133"/>
    </source>
</evidence>
<evidence type="ECO:0000256" key="3">
    <source>
        <dbReference type="ARBA" id="ARBA00022695"/>
    </source>
</evidence>
<dbReference type="EMBL" id="CP058215">
    <property type="protein sequence ID" value="QLC49268.1"/>
    <property type="molecule type" value="Genomic_DNA"/>
</dbReference>
<feature type="binding site" evidence="10">
    <location>
        <position position="176"/>
    </location>
    <ligand>
        <name>CTP</name>
        <dbReference type="ChEBI" id="CHEBI:37563"/>
    </ligand>
</feature>
<feature type="binding site" evidence="10">
    <location>
        <position position="176"/>
    </location>
    <ligand>
        <name>ATP</name>
        <dbReference type="ChEBI" id="CHEBI:30616"/>
    </ligand>
</feature>
<keyword evidence="6 10" id="KW-0692">RNA repair</keyword>
<dbReference type="InterPro" id="IPR042090">
    <property type="entry name" value="CCA_tRNA_nucleotrans_2"/>
</dbReference>